<evidence type="ECO:0000256" key="1">
    <source>
        <dbReference type="SAM" id="MobiDB-lite"/>
    </source>
</evidence>
<feature type="region of interest" description="Disordered" evidence="1">
    <location>
        <begin position="1"/>
        <end position="30"/>
    </location>
</feature>
<feature type="transmembrane region" description="Helical" evidence="2">
    <location>
        <begin position="40"/>
        <end position="58"/>
    </location>
</feature>
<feature type="domain" description="SAF" evidence="3">
    <location>
        <begin position="65"/>
        <end position="126"/>
    </location>
</feature>
<accession>A0ABV3P985</accession>
<evidence type="ECO:0000259" key="3">
    <source>
        <dbReference type="SMART" id="SM00858"/>
    </source>
</evidence>
<dbReference type="Gene3D" id="3.90.1210.10">
    <property type="entry name" value="Antifreeze-like/N-acetylneuraminic acid synthase C-terminal domain"/>
    <property type="match status" value="1"/>
</dbReference>
<dbReference type="EMBL" id="JBFNQN010000009">
    <property type="protein sequence ID" value="MEW9265928.1"/>
    <property type="molecule type" value="Genomic_DNA"/>
</dbReference>
<name>A0ABV3P985_9ACTN</name>
<gene>
    <name evidence="4" type="ORF">AB1207_14320</name>
</gene>
<sequence length="235" mass="23342">MPATPRDHLDRHLDDLDLPLPAPPPRGPLARRRRRLTRRWLSAGLVAAAGGVAVATLAPPAPVQARVLVAARDLPTGAVLTAADVTPQERDDATVPDGTLGAAAVLGAVLAAPVRRGEVLTDARTTTGPLLAGQPAGTVATGVEVGDTALLQSLAPGARVDVLARTQDPVSGAATGAERIAAGVVVLRVPAPPTSGGLLGPSGSQGPASVLLAVDPATAARLAAAAGRTVVTVRS</sequence>
<protein>
    <submittedName>
        <fullName evidence="4">SAF domain-containing protein</fullName>
    </submittedName>
</protein>
<dbReference type="Pfam" id="PF08666">
    <property type="entry name" value="SAF"/>
    <property type="match status" value="1"/>
</dbReference>
<evidence type="ECO:0000313" key="5">
    <source>
        <dbReference type="Proteomes" id="UP001555826"/>
    </source>
</evidence>
<proteinExistence type="predicted"/>
<keyword evidence="5" id="KW-1185">Reference proteome</keyword>
<organism evidence="4 5">
    <name type="scientific">Kineococcus endophyticus</name>
    <dbReference type="NCBI Taxonomy" id="1181883"/>
    <lineage>
        <taxon>Bacteria</taxon>
        <taxon>Bacillati</taxon>
        <taxon>Actinomycetota</taxon>
        <taxon>Actinomycetes</taxon>
        <taxon>Kineosporiales</taxon>
        <taxon>Kineosporiaceae</taxon>
        <taxon>Kineococcus</taxon>
    </lineage>
</organism>
<keyword evidence="2" id="KW-0812">Transmembrane</keyword>
<keyword evidence="2" id="KW-0472">Membrane</keyword>
<keyword evidence="2" id="KW-1133">Transmembrane helix</keyword>
<feature type="compositionally biased region" description="Basic and acidic residues" evidence="1">
    <location>
        <begin position="1"/>
        <end position="15"/>
    </location>
</feature>
<dbReference type="Proteomes" id="UP001555826">
    <property type="component" value="Unassembled WGS sequence"/>
</dbReference>
<dbReference type="CDD" id="cd11614">
    <property type="entry name" value="SAF_CpaB_FlgA_like"/>
    <property type="match status" value="1"/>
</dbReference>
<dbReference type="RefSeq" id="WP_367639054.1">
    <property type="nucleotide sequence ID" value="NZ_JBFNQN010000009.1"/>
</dbReference>
<dbReference type="SMART" id="SM00858">
    <property type="entry name" value="SAF"/>
    <property type="match status" value="1"/>
</dbReference>
<evidence type="ECO:0000256" key="2">
    <source>
        <dbReference type="SAM" id="Phobius"/>
    </source>
</evidence>
<reference evidence="4 5" key="1">
    <citation type="submission" date="2024-07" db="EMBL/GenBank/DDBJ databases">
        <authorList>
            <person name="Thanompreechachai J."/>
            <person name="Duangmal K."/>
        </authorList>
    </citation>
    <scope>NUCLEOTIDE SEQUENCE [LARGE SCALE GENOMIC DNA]</scope>
    <source>
        <strain evidence="4 5">KCTC 19886</strain>
    </source>
</reference>
<dbReference type="InterPro" id="IPR013974">
    <property type="entry name" value="SAF"/>
</dbReference>
<evidence type="ECO:0000313" key="4">
    <source>
        <dbReference type="EMBL" id="MEW9265928.1"/>
    </source>
</evidence>
<comment type="caution">
    <text evidence="4">The sequence shown here is derived from an EMBL/GenBank/DDBJ whole genome shotgun (WGS) entry which is preliminary data.</text>
</comment>